<keyword evidence="3" id="KW-1185">Reference proteome</keyword>
<feature type="transmembrane region" description="Helical" evidence="1">
    <location>
        <begin position="57"/>
        <end position="78"/>
    </location>
</feature>
<keyword evidence="1" id="KW-0812">Transmembrane</keyword>
<comment type="caution">
    <text evidence="2">The sequence shown here is derived from an EMBL/GenBank/DDBJ whole genome shotgun (WGS) entry which is preliminary data.</text>
</comment>
<dbReference type="EMBL" id="JARQWQ010000036">
    <property type="protein sequence ID" value="KAK2560562.1"/>
    <property type="molecule type" value="Genomic_DNA"/>
</dbReference>
<evidence type="ECO:0000256" key="1">
    <source>
        <dbReference type="SAM" id="Phobius"/>
    </source>
</evidence>
<proteinExistence type="predicted"/>
<name>A0AAD9QFU4_ACRCE</name>
<reference evidence="2" key="2">
    <citation type="journal article" date="2023" name="Science">
        <title>Genomic signatures of disease resistance in endangered staghorn corals.</title>
        <authorList>
            <person name="Vollmer S.V."/>
            <person name="Selwyn J.D."/>
            <person name="Despard B.A."/>
            <person name="Roesel C.L."/>
        </authorList>
    </citation>
    <scope>NUCLEOTIDE SEQUENCE</scope>
    <source>
        <strain evidence="2">K2</strain>
    </source>
</reference>
<feature type="transmembrane region" description="Helical" evidence="1">
    <location>
        <begin position="15"/>
        <end position="41"/>
    </location>
</feature>
<protein>
    <submittedName>
        <fullName evidence="2">Uncharacterized protein</fullName>
    </submittedName>
</protein>
<evidence type="ECO:0000313" key="2">
    <source>
        <dbReference type="EMBL" id="KAK2560562.1"/>
    </source>
</evidence>
<dbReference type="AlphaFoldDB" id="A0AAD9QFU4"/>
<keyword evidence="1" id="KW-1133">Transmembrane helix</keyword>
<accession>A0AAD9QFU4</accession>
<reference evidence="2" key="1">
    <citation type="journal article" date="2023" name="G3 (Bethesda)">
        <title>Whole genome assembly and annotation of the endangered Caribbean coral Acropora cervicornis.</title>
        <authorList>
            <person name="Selwyn J.D."/>
            <person name="Vollmer S.V."/>
        </authorList>
    </citation>
    <scope>NUCLEOTIDE SEQUENCE</scope>
    <source>
        <strain evidence="2">K2</strain>
    </source>
</reference>
<gene>
    <name evidence="2" type="ORF">P5673_016929</name>
</gene>
<sequence>MSAEQNEEGRRRRRLYAIALVVALPCYGGALCLIIIAVVLFCPNCPWPNSQLEWTDIGISILLFIIGGTILICGVIFFKRKQSNVSLPDVVFVSRVQAENSHLVSLPNLPFNYIPVHGESNMETFSVRSGLPDYFTTVQNNESDLGDPPDYLSAMQNQGELHIQFSGDVHCTGEDFSETPPPCYEIAIIETQACTAV</sequence>
<dbReference type="Proteomes" id="UP001249851">
    <property type="component" value="Unassembled WGS sequence"/>
</dbReference>
<organism evidence="2 3">
    <name type="scientific">Acropora cervicornis</name>
    <name type="common">Staghorn coral</name>
    <dbReference type="NCBI Taxonomy" id="6130"/>
    <lineage>
        <taxon>Eukaryota</taxon>
        <taxon>Metazoa</taxon>
        <taxon>Cnidaria</taxon>
        <taxon>Anthozoa</taxon>
        <taxon>Hexacorallia</taxon>
        <taxon>Scleractinia</taxon>
        <taxon>Astrocoeniina</taxon>
        <taxon>Acroporidae</taxon>
        <taxon>Acropora</taxon>
    </lineage>
</organism>
<keyword evidence="1" id="KW-0472">Membrane</keyword>
<evidence type="ECO:0000313" key="3">
    <source>
        <dbReference type="Proteomes" id="UP001249851"/>
    </source>
</evidence>